<dbReference type="EMBL" id="CP002826">
    <property type="protein sequence ID" value="AEI06373.1"/>
    <property type="molecule type" value="Genomic_DNA"/>
</dbReference>
<name>B6JGX9_AFIC5</name>
<dbReference type="OrthoDB" id="7173339at2"/>
<keyword evidence="7" id="KW-0143">Chaperone</keyword>
<dbReference type="PATRIC" id="fig|504832.7.peg.1769"/>
<dbReference type="InterPro" id="IPR018704">
    <property type="entry name" value="SecYEG/CpoB_TPR"/>
</dbReference>
<organism evidence="10 11">
    <name type="scientific">Afipia carboxidovorans (strain ATCC 49405 / DSM 1227 / KCTC 32145 / OM5)</name>
    <name type="common">Oligotropha carboxidovorans</name>
    <dbReference type="NCBI Taxonomy" id="504832"/>
    <lineage>
        <taxon>Bacteria</taxon>
        <taxon>Pseudomonadati</taxon>
        <taxon>Pseudomonadota</taxon>
        <taxon>Alphaproteobacteria</taxon>
        <taxon>Hyphomicrobiales</taxon>
        <taxon>Nitrobacteraceae</taxon>
        <taxon>Afipia</taxon>
    </lineage>
</organism>
<dbReference type="eggNOG" id="COG4649">
    <property type="taxonomic scope" value="Bacteria"/>
</dbReference>
<protein>
    <recommendedName>
        <fullName evidence="9">Ancillary SecYEG translocon subunit/Cell division coordinator CpoB TPR domain-containing protein</fullName>
    </recommendedName>
</protein>
<dbReference type="Proteomes" id="UP000007730">
    <property type="component" value="Chromosome"/>
</dbReference>
<dbReference type="PANTHER" id="PTHR38035">
    <property type="entry name" value="UPF0070 PROTEIN YFGM"/>
    <property type="match status" value="1"/>
</dbReference>
<dbReference type="KEGG" id="oca:OCAR_6387"/>
<evidence type="ECO:0000256" key="5">
    <source>
        <dbReference type="ARBA" id="ARBA00022989"/>
    </source>
</evidence>
<feature type="domain" description="Ancillary SecYEG translocon subunit/Cell division coordinator CpoB TPR" evidence="9">
    <location>
        <begin position="18"/>
        <end position="153"/>
    </location>
</feature>
<accession>B6JGX9</accession>
<dbReference type="Pfam" id="PF09976">
    <property type="entry name" value="TPR_21"/>
    <property type="match status" value="1"/>
</dbReference>
<keyword evidence="11" id="KW-1185">Reference proteome</keyword>
<evidence type="ECO:0000313" key="11">
    <source>
        <dbReference type="Proteomes" id="UP000007730"/>
    </source>
</evidence>
<evidence type="ECO:0000256" key="3">
    <source>
        <dbReference type="ARBA" id="ARBA00022475"/>
    </source>
</evidence>
<dbReference type="RefSeq" id="WP_012563526.1">
    <property type="nucleotide sequence ID" value="NC_011386.1"/>
</dbReference>
<dbReference type="InterPro" id="IPR026039">
    <property type="entry name" value="YfgM"/>
</dbReference>
<evidence type="ECO:0000256" key="1">
    <source>
        <dbReference type="ARBA" id="ARBA00004167"/>
    </source>
</evidence>
<keyword evidence="4 8" id="KW-0812">Transmembrane</keyword>
<gene>
    <name evidence="10" type="ordered locus">OCA5_c16590</name>
</gene>
<dbReference type="HOGENOM" id="CLU_073302_1_1_5"/>
<dbReference type="GO" id="GO:0044877">
    <property type="term" value="F:protein-containing complex binding"/>
    <property type="evidence" value="ECO:0007669"/>
    <property type="project" value="InterPro"/>
</dbReference>
<evidence type="ECO:0000256" key="7">
    <source>
        <dbReference type="ARBA" id="ARBA00023186"/>
    </source>
</evidence>
<evidence type="ECO:0000256" key="4">
    <source>
        <dbReference type="ARBA" id="ARBA00022692"/>
    </source>
</evidence>
<evidence type="ECO:0000256" key="8">
    <source>
        <dbReference type="SAM" id="Phobius"/>
    </source>
</evidence>
<proteinExistence type="predicted"/>
<comment type="subcellular location">
    <subcellularLocation>
        <location evidence="2">Cell membrane</location>
    </subcellularLocation>
    <subcellularLocation>
        <location evidence="1">Membrane</location>
        <topology evidence="1">Single-pass membrane protein</topology>
    </subcellularLocation>
</comment>
<keyword evidence="6 8" id="KW-0472">Membrane</keyword>
<dbReference type="GO" id="GO:0005886">
    <property type="term" value="C:plasma membrane"/>
    <property type="evidence" value="ECO:0007669"/>
    <property type="project" value="UniProtKB-SubCell"/>
</dbReference>
<evidence type="ECO:0000259" key="9">
    <source>
        <dbReference type="Pfam" id="PF09976"/>
    </source>
</evidence>
<evidence type="ECO:0000256" key="2">
    <source>
        <dbReference type="ARBA" id="ARBA00004236"/>
    </source>
</evidence>
<dbReference type="AlphaFoldDB" id="B6JGX9"/>
<feature type="transmembrane region" description="Helical" evidence="8">
    <location>
        <begin position="24"/>
        <end position="45"/>
    </location>
</feature>
<evidence type="ECO:0000256" key="6">
    <source>
        <dbReference type="ARBA" id="ARBA00023136"/>
    </source>
</evidence>
<dbReference type="STRING" id="504832.OCA5_c16590"/>
<sequence length="214" mass="23547">MTELFSEIDDELRREQLKKIWDRYSIHIIIAVVLIVAAAGGWRLYQHFETQKAEEAGKAFQSALALTDPAQAEAAFEKIAASKARGYSMLARLQVAGEAVKQDPKKAIAAYDVIANDGSLDAPVREIARIRAANLMLDTASYDEIEKRLQGDATGTNTFRHSAREVLALSAWRANNVEAARRWIDMIGNDPQSPATLRRRAEALGALLPTAAKS</sequence>
<dbReference type="PANTHER" id="PTHR38035:SF1">
    <property type="entry name" value="ANCILLARY SECYEG TRANSLOCON SUBUNIT"/>
    <property type="match status" value="1"/>
</dbReference>
<keyword evidence="3" id="KW-1003">Cell membrane</keyword>
<dbReference type="KEGG" id="ocg:OCA5_c16590"/>
<evidence type="ECO:0000313" key="10">
    <source>
        <dbReference type="EMBL" id="AEI06373.1"/>
    </source>
</evidence>
<keyword evidence="5 8" id="KW-1133">Transmembrane helix</keyword>
<reference evidence="10 11" key="1">
    <citation type="journal article" date="2011" name="J. Bacteriol.">
        <title>Complete genome sequences of the chemolithoautotrophic Oligotropha carboxidovorans strains OM4 and OM5.</title>
        <authorList>
            <person name="Volland S."/>
            <person name="Rachinger M."/>
            <person name="Strittmatter A."/>
            <person name="Daniel R."/>
            <person name="Gottschalk G."/>
            <person name="Meyer O."/>
        </authorList>
    </citation>
    <scope>NUCLEOTIDE SEQUENCE [LARGE SCALE GENOMIC DNA]</scope>
    <source>
        <strain evidence="11">ATCC 49405 / DSM 1227 / KCTC 32145 / OM5</strain>
    </source>
</reference>